<accession>A0A6J7HWG6</accession>
<name>A0A6J7HWG6_9ZZZZ</name>
<dbReference type="InterPro" id="IPR025110">
    <property type="entry name" value="AMP-bd_C"/>
</dbReference>
<evidence type="ECO:0000256" key="1">
    <source>
        <dbReference type="ARBA" id="ARBA00006432"/>
    </source>
</evidence>
<dbReference type="Pfam" id="PF13193">
    <property type="entry name" value="AMP-binding_C"/>
    <property type="match status" value="1"/>
</dbReference>
<sequence length="555" mass="60245">MATDSAPTQAGSLLGLMQDDYPLTIKYILDRARTVNGRATVASFDGEGLTRATYREVGDRVDRLCGALTTLGVQPGDRVATFMWNRQEHLEAYLGIPSMGAVLHTLNLRLFPEQLQYIVEHAQDRVVIIEDTLVPLLAPAVAELGIVEHFIVVGDGPVEGLTGQVHRYEELLAAAPESFAYPEIADDRTAAALCYTSGTTGNPKGVLYSHRSTVLHAVGECMADTFGICGRDTVLPVVPMFHANAWGLPYSSTLTGANLVMPGKFLQAEPLAKLITGERVTVAAGVPTIWLDLLRYADEYRPDLSSLRVVPCGGAAVPRVLLEGFRERHGLNVVQAWGMTETSPLGAVAHAPHDVDEAAAAEFRLRAGQVSPLVDVRIVDAEGEPMAWDGEASGEVEVRGPWIASRYYEDPTGDDKFHDGWLRTGDVASIDDRGYIRITDRSKDVIKSGGEWISSVDLENELMGHPDVLEAAVIAKPDERWTERPLACVVVRPGSDTDAEALAAYLSGRVAKWWEPDEYVLIPEVPKTSVGKFDKKALRARLESGELRGAAGDQS</sequence>
<dbReference type="Gene3D" id="3.30.300.30">
    <property type="match status" value="1"/>
</dbReference>
<evidence type="ECO:0000259" key="4">
    <source>
        <dbReference type="Pfam" id="PF13193"/>
    </source>
</evidence>
<dbReference type="PANTHER" id="PTHR43767:SF11">
    <property type="entry name" value="MEDIUM-CHAIN-FATTY-ACID--COA LIGASE"/>
    <property type="match status" value="1"/>
</dbReference>
<gene>
    <name evidence="5" type="ORF">UFOPK3564_01854</name>
</gene>
<proteinExistence type="inferred from homology"/>
<dbReference type="SUPFAM" id="SSF56801">
    <property type="entry name" value="Acetyl-CoA synthetase-like"/>
    <property type="match status" value="1"/>
</dbReference>
<dbReference type="GO" id="GO:0016877">
    <property type="term" value="F:ligase activity, forming carbon-sulfur bonds"/>
    <property type="evidence" value="ECO:0007669"/>
    <property type="project" value="UniProtKB-ARBA"/>
</dbReference>
<dbReference type="EMBL" id="CAFBMK010000108">
    <property type="protein sequence ID" value="CAB4921425.1"/>
    <property type="molecule type" value="Genomic_DNA"/>
</dbReference>
<reference evidence="5" key="1">
    <citation type="submission" date="2020-05" db="EMBL/GenBank/DDBJ databases">
        <authorList>
            <person name="Chiriac C."/>
            <person name="Salcher M."/>
            <person name="Ghai R."/>
            <person name="Kavagutti S V."/>
        </authorList>
    </citation>
    <scope>NUCLEOTIDE SEQUENCE</scope>
</reference>
<dbReference type="NCBIfam" id="NF004837">
    <property type="entry name" value="PRK06187.1"/>
    <property type="match status" value="1"/>
</dbReference>
<protein>
    <submittedName>
        <fullName evidence="5">Unannotated protein</fullName>
    </submittedName>
</protein>
<dbReference type="FunFam" id="3.30.300.30:FF:000008">
    <property type="entry name" value="2,3-dihydroxybenzoate-AMP ligase"/>
    <property type="match status" value="1"/>
</dbReference>
<dbReference type="PROSITE" id="PS00455">
    <property type="entry name" value="AMP_BINDING"/>
    <property type="match status" value="1"/>
</dbReference>
<evidence type="ECO:0000259" key="3">
    <source>
        <dbReference type="Pfam" id="PF00501"/>
    </source>
</evidence>
<dbReference type="Gene3D" id="3.40.50.12780">
    <property type="entry name" value="N-terminal domain of ligase-like"/>
    <property type="match status" value="1"/>
</dbReference>
<dbReference type="InterPro" id="IPR042099">
    <property type="entry name" value="ANL_N_sf"/>
</dbReference>
<keyword evidence="2" id="KW-0436">Ligase</keyword>
<dbReference type="InterPro" id="IPR000873">
    <property type="entry name" value="AMP-dep_synth/lig_dom"/>
</dbReference>
<feature type="domain" description="AMP-binding enzyme C-terminal" evidence="4">
    <location>
        <begin position="458"/>
        <end position="532"/>
    </location>
</feature>
<dbReference type="PANTHER" id="PTHR43767">
    <property type="entry name" value="LONG-CHAIN-FATTY-ACID--COA LIGASE"/>
    <property type="match status" value="1"/>
</dbReference>
<evidence type="ECO:0000313" key="5">
    <source>
        <dbReference type="EMBL" id="CAB4921425.1"/>
    </source>
</evidence>
<evidence type="ECO:0000256" key="2">
    <source>
        <dbReference type="ARBA" id="ARBA00022598"/>
    </source>
</evidence>
<dbReference type="InterPro" id="IPR050237">
    <property type="entry name" value="ATP-dep_AMP-bd_enzyme"/>
</dbReference>
<feature type="domain" description="AMP-dependent synthetase/ligase" evidence="3">
    <location>
        <begin position="41"/>
        <end position="408"/>
    </location>
</feature>
<dbReference type="CDD" id="cd12119">
    <property type="entry name" value="ttLC_FACS_AlkK_like"/>
    <property type="match status" value="1"/>
</dbReference>
<dbReference type="InterPro" id="IPR045851">
    <property type="entry name" value="AMP-bd_C_sf"/>
</dbReference>
<organism evidence="5">
    <name type="scientific">freshwater metagenome</name>
    <dbReference type="NCBI Taxonomy" id="449393"/>
    <lineage>
        <taxon>unclassified sequences</taxon>
        <taxon>metagenomes</taxon>
        <taxon>ecological metagenomes</taxon>
    </lineage>
</organism>
<comment type="similarity">
    <text evidence="1">Belongs to the ATP-dependent AMP-binding enzyme family.</text>
</comment>
<dbReference type="AlphaFoldDB" id="A0A6J7HWG6"/>
<dbReference type="Pfam" id="PF00501">
    <property type="entry name" value="AMP-binding"/>
    <property type="match status" value="1"/>
</dbReference>
<dbReference type="InterPro" id="IPR020845">
    <property type="entry name" value="AMP-binding_CS"/>
</dbReference>